<dbReference type="GO" id="GO:0005829">
    <property type="term" value="C:cytosol"/>
    <property type="evidence" value="ECO:0007669"/>
    <property type="project" value="TreeGrafter"/>
</dbReference>
<evidence type="ECO:0000313" key="3">
    <source>
        <dbReference type="EMBL" id="CAI2387669.1"/>
    </source>
</evidence>
<dbReference type="PANTHER" id="PTHR23025:SF3">
    <property type="entry name" value="HORMONE-SENSITIVE LIPASE"/>
    <property type="match status" value="1"/>
</dbReference>
<dbReference type="EMBL" id="CAMPGE010030162">
    <property type="protein sequence ID" value="CAI2387669.1"/>
    <property type="molecule type" value="Genomic_DNA"/>
</dbReference>
<dbReference type="PANTHER" id="PTHR23025">
    <property type="entry name" value="TRIACYLGLYCEROL LIPASE"/>
    <property type="match status" value="1"/>
</dbReference>
<dbReference type="InterPro" id="IPR029058">
    <property type="entry name" value="AB_hydrolase_fold"/>
</dbReference>
<dbReference type="GO" id="GO:0004806">
    <property type="term" value="F:triacylglycerol lipase activity"/>
    <property type="evidence" value="ECO:0007669"/>
    <property type="project" value="TreeGrafter"/>
</dbReference>
<reference evidence="3" key="1">
    <citation type="submission" date="2023-07" db="EMBL/GenBank/DDBJ databases">
        <authorList>
            <consortium name="AG Swart"/>
            <person name="Singh M."/>
            <person name="Singh A."/>
            <person name="Seah K."/>
            <person name="Emmerich C."/>
        </authorList>
    </citation>
    <scope>NUCLEOTIDE SEQUENCE</scope>
    <source>
        <strain evidence="3">DP1</strain>
    </source>
</reference>
<organism evidence="3 4">
    <name type="scientific">Euplotes crassus</name>
    <dbReference type="NCBI Taxonomy" id="5936"/>
    <lineage>
        <taxon>Eukaryota</taxon>
        <taxon>Sar</taxon>
        <taxon>Alveolata</taxon>
        <taxon>Ciliophora</taxon>
        <taxon>Intramacronucleata</taxon>
        <taxon>Spirotrichea</taxon>
        <taxon>Hypotrichia</taxon>
        <taxon>Euplotida</taxon>
        <taxon>Euplotidae</taxon>
        <taxon>Moneuplotes</taxon>
    </lineage>
</organism>
<feature type="active site" evidence="1">
    <location>
        <position position="562"/>
    </location>
</feature>
<gene>
    <name evidence="3" type="ORF">ECRASSUSDP1_LOCUS29303</name>
</gene>
<protein>
    <recommendedName>
        <fullName evidence="2">Alpha/beta hydrolase fold-3 domain-containing protein</fullName>
    </recommendedName>
</protein>
<dbReference type="GO" id="GO:0004771">
    <property type="term" value="F:sterol ester esterase activity"/>
    <property type="evidence" value="ECO:0007669"/>
    <property type="project" value="TreeGrafter"/>
</dbReference>
<name>A0AAD1YAI0_EUPCR</name>
<dbReference type="InterPro" id="IPR033140">
    <property type="entry name" value="Lipase_GDXG_put_SER_AS"/>
</dbReference>
<dbReference type="GO" id="GO:0019433">
    <property type="term" value="P:triglyceride catabolic process"/>
    <property type="evidence" value="ECO:0007669"/>
    <property type="project" value="TreeGrafter"/>
</dbReference>
<dbReference type="AlphaFoldDB" id="A0AAD1YAI0"/>
<sequence length="725" mass="83630">METLENKLTKLRDTIIEQTSFSYGKLLNPLRQDFRYTLEDLILYLDFAHSLCCELCEKFETLLSKEDIYFMHYGERTKKTQISLIKAKDKIKFFLIRLSRFKEKQDKESLDDVYSEIIDKFTTENKISKKKNCEEFKVPPTRKYSFYKTHKYFESPILENSLCKDSPGLNRCTSANSHLIVGKELEDSKKKGPKGIRYGVSPAALATETYIIILLKIETALNNLLQSPNNHDYSELFYRAEFIKVFDEKFSEVLKMPEDDVFYLQQIGENKLEQFKQVCKLEYPVNMESFMTRVKYFSHLVEFSLAVVSKTLNRESHIMKILKCCWWAPIFLISKRRRQTQFKSFVSSGDIDLILKIVRASGNDLSRFVFYFLNPKIKVHKKIYIPFEYEDLTAESLNKSLDDFILRNTKNSADSEYKFIKKLRGSESFKFENHNKIISKEVTFSFKPKKMNKMLRIVSPFPVHFNPNPQEVKTRVTDCNAILIHIHGGGFISQSSSQHQVYLRRWSKQNNIPVFMITYTLSPEAPYPMALNDCWQSYRWIIDNVENSCGIKPEKILISGDSAGGNLATALVGLCITKGVRVPDSLILSYPALLICGNKFTPSRINSFDDKILNGLMTSCVISSYSRGMISEEHPFLSPIFFPDAMLMKFPRVRMSLAGIDPLHDDGYKFAYRLCQLGKDVKVIDNRLLSHGFLNFGMVPLIGGECTKAIDAISAMISESINSVH</sequence>
<dbReference type="InterPro" id="IPR013094">
    <property type="entry name" value="AB_hydrolase_3"/>
</dbReference>
<dbReference type="SUPFAM" id="SSF53474">
    <property type="entry name" value="alpha/beta-Hydrolases"/>
    <property type="match status" value="1"/>
</dbReference>
<evidence type="ECO:0000259" key="2">
    <source>
        <dbReference type="Pfam" id="PF07859"/>
    </source>
</evidence>
<dbReference type="Pfam" id="PF07859">
    <property type="entry name" value="Abhydrolase_3"/>
    <property type="match status" value="1"/>
</dbReference>
<accession>A0AAD1YAI0</accession>
<evidence type="ECO:0000313" key="4">
    <source>
        <dbReference type="Proteomes" id="UP001295684"/>
    </source>
</evidence>
<dbReference type="Gene3D" id="3.40.50.1820">
    <property type="entry name" value="alpha/beta hydrolase"/>
    <property type="match status" value="1"/>
</dbReference>
<dbReference type="Proteomes" id="UP001295684">
    <property type="component" value="Unassembled WGS sequence"/>
</dbReference>
<comment type="caution">
    <text evidence="3">The sequence shown here is derived from an EMBL/GenBank/DDBJ whole genome shotgun (WGS) entry which is preliminary data.</text>
</comment>
<dbReference type="PROSITE" id="PS01174">
    <property type="entry name" value="LIPASE_GDXG_SER"/>
    <property type="match status" value="1"/>
</dbReference>
<feature type="domain" description="Alpha/beta hydrolase fold-3" evidence="2">
    <location>
        <begin position="483"/>
        <end position="694"/>
    </location>
</feature>
<proteinExistence type="predicted"/>
<keyword evidence="4" id="KW-1185">Reference proteome</keyword>
<evidence type="ECO:0000256" key="1">
    <source>
        <dbReference type="PROSITE-ProRule" id="PRU10038"/>
    </source>
</evidence>